<sequence length="203" mass="24456">MTMENITQRLNETETEEIKEDWEQKVDWGKKKKEEERMKRREERVKRRKEERMKRRKEEKKKKKKGRQLQIKEGYNSSDPLTPPGRWDPWHGTHIKRSIWFYAYKGSLTEPPCTPFVQWRIMDTPMLLSIEQIIQLKRILFNHVDEKCRPTSVHSNGSVARPIQQNITHDVHRCTCHHFTSDELKAKGIHKCTKKFNYAMDVV</sequence>
<feature type="compositionally biased region" description="Basic and acidic residues" evidence="1">
    <location>
        <begin position="21"/>
        <end position="53"/>
    </location>
</feature>
<feature type="region of interest" description="Disordered" evidence="1">
    <location>
        <begin position="1"/>
        <end position="84"/>
    </location>
</feature>
<feature type="domain" description="Alpha-carbonic anhydrase" evidence="2">
    <location>
        <begin position="1"/>
        <end position="167"/>
    </location>
</feature>
<feature type="compositionally biased region" description="Polar residues" evidence="1">
    <location>
        <begin position="1"/>
        <end position="10"/>
    </location>
</feature>
<dbReference type="InterPro" id="IPR036398">
    <property type="entry name" value="CA_dom_sf"/>
</dbReference>
<name>A0A7S4RT30_9STRA</name>
<dbReference type="Pfam" id="PF00194">
    <property type="entry name" value="Carb_anhydrase"/>
    <property type="match status" value="1"/>
</dbReference>
<evidence type="ECO:0000259" key="2">
    <source>
        <dbReference type="PROSITE" id="PS51144"/>
    </source>
</evidence>
<dbReference type="EMBL" id="HBNS01030413">
    <property type="protein sequence ID" value="CAE4624284.1"/>
    <property type="molecule type" value="Transcribed_RNA"/>
</dbReference>
<protein>
    <recommendedName>
        <fullName evidence="2">Alpha-carbonic anhydrase domain-containing protein</fullName>
    </recommendedName>
</protein>
<dbReference type="Gene3D" id="3.10.200.10">
    <property type="entry name" value="Alpha carbonic anhydrase"/>
    <property type="match status" value="1"/>
</dbReference>
<reference evidence="3" key="1">
    <citation type="submission" date="2021-01" db="EMBL/GenBank/DDBJ databases">
        <authorList>
            <person name="Corre E."/>
            <person name="Pelletier E."/>
            <person name="Niang G."/>
            <person name="Scheremetjew M."/>
            <person name="Finn R."/>
            <person name="Kale V."/>
            <person name="Holt S."/>
            <person name="Cochrane G."/>
            <person name="Meng A."/>
            <person name="Brown T."/>
            <person name="Cohen L."/>
        </authorList>
    </citation>
    <scope>NUCLEOTIDE SEQUENCE</scope>
    <source>
        <strain evidence="3">GSO104</strain>
    </source>
</reference>
<gene>
    <name evidence="3" type="ORF">DBRI00130_LOCUS23872</name>
</gene>
<dbReference type="PROSITE" id="PS51144">
    <property type="entry name" value="ALPHA_CA_2"/>
    <property type="match status" value="1"/>
</dbReference>
<feature type="compositionally biased region" description="Basic residues" evidence="1">
    <location>
        <begin position="54"/>
        <end position="67"/>
    </location>
</feature>
<dbReference type="SUPFAM" id="SSF51069">
    <property type="entry name" value="Carbonic anhydrase"/>
    <property type="match status" value="1"/>
</dbReference>
<organism evidence="3">
    <name type="scientific">Ditylum brightwellii</name>
    <dbReference type="NCBI Taxonomy" id="49249"/>
    <lineage>
        <taxon>Eukaryota</taxon>
        <taxon>Sar</taxon>
        <taxon>Stramenopiles</taxon>
        <taxon>Ochrophyta</taxon>
        <taxon>Bacillariophyta</taxon>
        <taxon>Mediophyceae</taxon>
        <taxon>Lithodesmiophycidae</taxon>
        <taxon>Lithodesmiales</taxon>
        <taxon>Lithodesmiaceae</taxon>
        <taxon>Ditylum</taxon>
    </lineage>
</organism>
<evidence type="ECO:0000256" key="1">
    <source>
        <dbReference type="SAM" id="MobiDB-lite"/>
    </source>
</evidence>
<dbReference type="InterPro" id="IPR001148">
    <property type="entry name" value="CA_dom"/>
</dbReference>
<dbReference type="AlphaFoldDB" id="A0A7S4RT30"/>
<evidence type="ECO:0000313" key="3">
    <source>
        <dbReference type="EMBL" id="CAE4624284.1"/>
    </source>
</evidence>
<accession>A0A7S4RT30</accession>
<proteinExistence type="predicted"/>